<dbReference type="Pfam" id="PF11173">
    <property type="entry name" value="DUF2960"/>
    <property type="match status" value="1"/>
</dbReference>
<name>A0A841G6C2_9GAMM</name>
<evidence type="ECO:0008006" key="3">
    <source>
        <dbReference type="Google" id="ProtNLM"/>
    </source>
</evidence>
<dbReference type="RefSeq" id="WP_188025238.1">
    <property type="nucleotide sequence ID" value="NZ_JACHGR010000001.1"/>
</dbReference>
<dbReference type="EMBL" id="JACHGR010000001">
    <property type="protein sequence ID" value="MBB6054428.1"/>
    <property type="molecule type" value="Genomic_DNA"/>
</dbReference>
<dbReference type="InterPro" id="IPR021343">
    <property type="entry name" value="DUF2960"/>
</dbReference>
<evidence type="ECO:0000313" key="1">
    <source>
        <dbReference type="EMBL" id="MBB6054428.1"/>
    </source>
</evidence>
<dbReference type="AlphaFoldDB" id="A0A841G6C2"/>
<keyword evidence="2" id="KW-1185">Reference proteome</keyword>
<sequence length="79" mass="9096">MALRISYSYNGQPREINYANDKFHDIYEAIAAEEGVDLKAYLAMERQLASLSKKAGAVKDFRDNKFREFGFSDIKVIKE</sequence>
<proteinExistence type="predicted"/>
<gene>
    <name evidence="1" type="ORF">HNR75_000293</name>
</gene>
<comment type="caution">
    <text evidence="1">The sequence shown here is derived from an EMBL/GenBank/DDBJ whole genome shotgun (WGS) entry which is preliminary data.</text>
</comment>
<accession>A0A841G6C2</accession>
<evidence type="ECO:0000313" key="2">
    <source>
        <dbReference type="Proteomes" id="UP000585721"/>
    </source>
</evidence>
<protein>
    <recommendedName>
        <fullName evidence="3">DUF2960 domain-containing protein</fullName>
    </recommendedName>
</protein>
<dbReference type="Proteomes" id="UP000585721">
    <property type="component" value="Unassembled WGS sequence"/>
</dbReference>
<reference evidence="1 2" key="1">
    <citation type="submission" date="2020-08" db="EMBL/GenBank/DDBJ databases">
        <title>Genomic Encyclopedia of Type Strains, Phase IV (KMG-IV): sequencing the most valuable type-strain genomes for metagenomic binning, comparative biology and taxonomic classification.</title>
        <authorList>
            <person name="Goeker M."/>
        </authorList>
    </citation>
    <scope>NUCLEOTIDE SEQUENCE [LARGE SCALE GENOMIC DNA]</scope>
    <source>
        <strain evidence="1 2">DSM 22975</strain>
    </source>
</reference>
<organism evidence="1 2">
    <name type="scientific">Tolumonas osonensis</name>
    <dbReference type="NCBI Taxonomy" id="675874"/>
    <lineage>
        <taxon>Bacteria</taxon>
        <taxon>Pseudomonadati</taxon>
        <taxon>Pseudomonadota</taxon>
        <taxon>Gammaproteobacteria</taxon>
        <taxon>Aeromonadales</taxon>
        <taxon>Aeromonadaceae</taxon>
        <taxon>Tolumonas</taxon>
    </lineage>
</organism>